<dbReference type="SMART" id="SM00382">
    <property type="entry name" value="AAA"/>
    <property type="match status" value="1"/>
</dbReference>
<dbReference type="GO" id="GO:0140359">
    <property type="term" value="F:ABC-type transporter activity"/>
    <property type="evidence" value="ECO:0007669"/>
    <property type="project" value="InterPro"/>
</dbReference>
<gene>
    <name evidence="8" type="ordered locus">mlr7004</name>
</gene>
<dbReference type="InterPro" id="IPR008995">
    <property type="entry name" value="Mo/tungstate-bd_C_term_dom"/>
</dbReference>
<feature type="compositionally biased region" description="Polar residues" evidence="6">
    <location>
        <begin position="13"/>
        <end position="26"/>
    </location>
</feature>
<dbReference type="AlphaFoldDB" id="Q987L3"/>
<comment type="similarity">
    <text evidence="2">Belongs to the ABC transporter superfamily.</text>
</comment>
<dbReference type="NCBIfam" id="NF008653">
    <property type="entry name" value="PRK11650.1"/>
    <property type="match status" value="1"/>
</dbReference>
<dbReference type="SUPFAM" id="SSF52540">
    <property type="entry name" value="P-loop containing nucleoside triphosphate hydrolases"/>
    <property type="match status" value="1"/>
</dbReference>
<dbReference type="Gene3D" id="2.40.50.140">
    <property type="entry name" value="Nucleic acid-binding proteins"/>
    <property type="match status" value="1"/>
</dbReference>
<dbReference type="InterPro" id="IPR040582">
    <property type="entry name" value="OB_MalK-like"/>
</dbReference>
<dbReference type="InterPro" id="IPR012340">
    <property type="entry name" value="NA-bd_OB-fold"/>
</dbReference>
<dbReference type="InterPro" id="IPR003593">
    <property type="entry name" value="AAA+_ATPase"/>
</dbReference>
<evidence type="ECO:0000259" key="7">
    <source>
        <dbReference type="PROSITE" id="PS50893"/>
    </source>
</evidence>
<dbReference type="InterPro" id="IPR003439">
    <property type="entry name" value="ABC_transporter-like_ATP-bd"/>
</dbReference>
<dbReference type="PROSITE" id="PS50893">
    <property type="entry name" value="ABC_TRANSPORTER_2"/>
    <property type="match status" value="1"/>
</dbReference>
<dbReference type="HOGENOM" id="CLU_000604_1_1_5"/>
<dbReference type="EMBL" id="BA000012">
    <property type="protein sequence ID" value="BAB53190.1"/>
    <property type="molecule type" value="Genomic_DNA"/>
</dbReference>
<name>Q987L3_RHILO</name>
<dbReference type="CDD" id="cd03301">
    <property type="entry name" value="ABC_MalK_N"/>
    <property type="match status" value="1"/>
</dbReference>
<proteinExistence type="inferred from homology"/>
<dbReference type="KEGG" id="mlo:mlr7004"/>
<evidence type="ECO:0000256" key="4">
    <source>
        <dbReference type="ARBA" id="ARBA00022741"/>
    </source>
</evidence>
<dbReference type="PROSITE" id="PS00211">
    <property type="entry name" value="ABC_TRANSPORTER_1"/>
    <property type="match status" value="1"/>
</dbReference>
<dbReference type="SUPFAM" id="SSF50331">
    <property type="entry name" value="MOP-like"/>
    <property type="match status" value="1"/>
</dbReference>
<evidence type="ECO:0000313" key="8">
    <source>
        <dbReference type="EMBL" id="BAB53190.1"/>
    </source>
</evidence>
<dbReference type="GO" id="GO:0016887">
    <property type="term" value="F:ATP hydrolysis activity"/>
    <property type="evidence" value="ECO:0007669"/>
    <property type="project" value="InterPro"/>
</dbReference>
<keyword evidence="5 8" id="KW-0067">ATP-binding</keyword>
<dbReference type="PANTHER" id="PTHR43875:SF10">
    <property type="entry name" value="BLL2173 PROTEIN"/>
    <property type="match status" value="1"/>
</dbReference>
<dbReference type="InterPro" id="IPR027417">
    <property type="entry name" value="P-loop_NTPase"/>
</dbReference>
<sequence length="393" mass="42223">MARSCAGARRTLLSGSSYPASPTKPSASGHGASKRGYKMSSVQIVDVKKSYGATPVIHGVSVDIEDGEFVILVGPSGCGKSTLLRMIAGLETISGGEISIGERVVNHLQPKERDIAMVFQNYALYPQMTVAQNMGFALELAGAKKAEIKEKVDTAASILGLQPLLARYPRQLSGGQRQRVAMGRAIVRDPKVFLFDEPLSNLDAKLRVQMRTEIKALHQRLKSTIVYVTHDQIEAMTMADKIVVLNGGRIEQVGSPLQLYDRPVNMFVAGFLGSPAMNFIEGTVRDDPHPGLELDNGSIIPLSAIPAGAAGRRLVLGVRPEDIHIDSETGAAAKVIVVEPTGAETHLSVEMAGHELVCVLRERVTLKPDETVMLSVRKSAVHFFDPASGSRIG</sequence>
<evidence type="ECO:0000256" key="2">
    <source>
        <dbReference type="ARBA" id="ARBA00005417"/>
    </source>
</evidence>
<dbReference type="GO" id="GO:0005524">
    <property type="term" value="F:ATP binding"/>
    <property type="evidence" value="ECO:0007669"/>
    <property type="project" value="UniProtKB-KW"/>
</dbReference>
<dbReference type="InterPro" id="IPR047641">
    <property type="entry name" value="ABC_transpr_MalK/UgpC-like"/>
</dbReference>
<reference evidence="8 9" key="1">
    <citation type="journal article" date="2000" name="DNA Res.">
        <title>Complete genome structure of the nitrogen-fixing symbiotic bacterium Mesorhizobium loti.</title>
        <authorList>
            <person name="Kaneko T."/>
            <person name="Nakamura Y."/>
            <person name="Sato S."/>
            <person name="Asamizu E."/>
            <person name="Kato T."/>
            <person name="Sasamoto S."/>
            <person name="Watanabe A."/>
            <person name="Idesawa K."/>
            <person name="Ishikawa A."/>
            <person name="Kawashima K."/>
            <person name="Kimura T."/>
            <person name="Kishida Y."/>
            <person name="Kiyokawa C."/>
            <person name="Kohara M."/>
            <person name="Matsumoto M."/>
            <person name="Matsuno A."/>
            <person name="Mochizuki Y."/>
            <person name="Nakayama S."/>
            <person name="Nakazaki N."/>
            <person name="Shimpo S."/>
            <person name="Sugimoto M."/>
            <person name="Takeuchi C."/>
            <person name="Yamada M."/>
            <person name="Tabata S."/>
        </authorList>
    </citation>
    <scope>NUCLEOTIDE SEQUENCE [LARGE SCALE GENOMIC DNA]</scope>
    <source>
        <strain evidence="9">LMG 29417 / CECT 9101 / MAFF 303099</strain>
    </source>
</reference>
<dbReference type="Pfam" id="PF00005">
    <property type="entry name" value="ABC_tran"/>
    <property type="match status" value="1"/>
</dbReference>
<organism evidence="8 9">
    <name type="scientific">Mesorhizobium japonicum (strain LMG 29417 / CECT 9101 / MAFF 303099)</name>
    <name type="common">Mesorhizobium loti (strain MAFF 303099)</name>
    <dbReference type="NCBI Taxonomy" id="266835"/>
    <lineage>
        <taxon>Bacteria</taxon>
        <taxon>Pseudomonadati</taxon>
        <taxon>Pseudomonadota</taxon>
        <taxon>Alphaproteobacteria</taxon>
        <taxon>Hyphomicrobiales</taxon>
        <taxon>Phyllobacteriaceae</taxon>
        <taxon>Mesorhizobium</taxon>
    </lineage>
</organism>
<keyword evidence="3" id="KW-0813">Transport</keyword>
<evidence type="ECO:0000256" key="1">
    <source>
        <dbReference type="ARBA" id="ARBA00004417"/>
    </source>
</evidence>
<dbReference type="GO" id="GO:0055052">
    <property type="term" value="C:ATP-binding cassette (ABC) transporter complex, substrate-binding subunit-containing"/>
    <property type="evidence" value="ECO:0007669"/>
    <property type="project" value="TreeGrafter"/>
</dbReference>
<dbReference type="Gene3D" id="2.40.50.100">
    <property type="match status" value="1"/>
</dbReference>
<feature type="domain" description="ABC transporter" evidence="7">
    <location>
        <begin position="42"/>
        <end position="272"/>
    </location>
</feature>
<protein>
    <submittedName>
        <fullName evidence="8">ABC transporter, ATP-binding protein</fullName>
    </submittedName>
</protein>
<dbReference type="InterPro" id="IPR015855">
    <property type="entry name" value="ABC_transpr_MalK-like"/>
</dbReference>
<evidence type="ECO:0000256" key="6">
    <source>
        <dbReference type="SAM" id="MobiDB-lite"/>
    </source>
</evidence>
<dbReference type="FunFam" id="3.40.50.300:FF:000042">
    <property type="entry name" value="Maltose/maltodextrin ABC transporter, ATP-binding protein"/>
    <property type="match status" value="1"/>
</dbReference>
<comment type="subcellular location">
    <subcellularLocation>
        <location evidence="1">Cell inner membrane</location>
        <topology evidence="1">Peripheral membrane protein</topology>
    </subcellularLocation>
</comment>
<dbReference type="GO" id="GO:0008643">
    <property type="term" value="P:carbohydrate transport"/>
    <property type="evidence" value="ECO:0007669"/>
    <property type="project" value="InterPro"/>
</dbReference>
<dbReference type="eggNOG" id="COG3842">
    <property type="taxonomic scope" value="Bacteria"/>
</dbReference>
<evidence type="ECO:0000256" key="5">
    <source>
        <dbReference type="ARBA" id="ARBA00022840"/>
    </source>
</evidence>
<keyword evidence="4" id="KW-0547">Nucleotide-binding</keyword>
<evidence type="ECO:0000313" key="9">
    <source>
        <dbReference type="Proteomes" id="UP000000552"/>
    </source>
</evidence>
<feature type="region of interest" description="Disordered" evidence="6">
    <location>
        <begin position="1"/>
        <end position="35"/>
    </location>
</feature>
<dbReference type="Pfam" id="PF17912">
    <property type="entry name" value="OB_MalK"/>
    <property type="match status" value="1"/>
</dbReference>
<dbReference type="PANTHER" id="PTHR43875">
    <property type="entry name" value="MALTODEXTRIN IMPORT ATP-BINDING PROTEIN MSMX"/>
    <property type="match status" value="1"/>
</dbReference>
<dbReference type="Proteomes" id="UP000000552">
    <property type="component" value="Chromosome"/>
</dbReference>
<dbReference type="Gene3D" id="3.40.50.300">
    <property type="entry name" value="P-loop containing nucleotide triphosphate hydrolases"/>
    <property type="match status" value="1"/>
</dbReference>
<accession>Q987L3</accession>
<dbReference type="InterPro" id="IPR017871">
    <property type="entry name" value="ABC_transporter-like_CS"/>
</dbReference>
<evidence type="ECO:0000256" key="3">
    <source>
        <dbReference type="ARBA" id="ARBA00022448"/>
    </source>
</evidence>